<dbReference type="RefSeq" id="WP_145673374.1">
    <property type="nucleotide sequence ID" value="NZ_VIWO01000009.1"/>
</dbReference>
<sequence>MKKLFIGASALMLAFAVNQTIAANNHKTPKKAKRDCTNCNAENKKCIDNVCVTGTKYYTSSVLIGTNPVRYKCTYHYEWRDGSVSPDYTLISGFQCPL</sequence>
<protein>
    <submittedName>
        <fullName evidence="2">Uncharacterized protein</fullName>
    </submittedName>
</protein>
<evidence type="ECO:0000313" key="3">
    <source>
        <dbReference type="Proteomes" id="UP000320811"/>
    </source>
</evidence>
<feature type="chain" id="PRO_5022157370" evidence="1">
    <location>
        <begin position="23"/>
        <end position="98"/>
    </location>
</feature>
<reference evidence="2 3" key="1">
    <citation type="submission" date="2019-06" db="EMBL/GenBank/DDBJ databases">
        <title>Sorghum-associated microbial communities from plants grown in Nebraska, USA.</title>
        <authorList>
            <person name="Schachtman D."/>
        </authorList>
    </citation>
    <scope>NUCLEOTIDE SEQUENCE [LARGE SCALE GENOMIC DNA]</scope>
    <source>
        <strain evidence="2 3">1209</strain>
    </source>
</reference>
<proteinExistence type="predicted"/>
<keyword evidence="3" id="KW-1185">Reference proteome</keyword>
<evidence type="ECO:0000256" key="1">
    <source>
        <dbReference type="SAM" id="SignalP"/>
    </source>
</evidence>
<accession>A0A561PB34</accession>
<feature type="signal peptide" evidence="1">
    <location>
        <begin position="1"/>
        <end position="22"/>
    </location>
</feature>
<dbReference type="Proteomes" id="UP000320811">
    <property type="component" value="Unassembled WGS sequence"/>
</dbReference>
<dbReference type="OrthoDB" id="680438at2"/>
<keyword evidence="1" id="KW-0732">Signal</keyword>
<dbReference type="AlphaFoldDB" id="A0A561PB34"/>
<name>A0A561PB34_9BACT</name>
<comment type="caution">
    <text evidence="2">The sequence shown here is derived from an EMBL/GenBank/DDBJ whole genome shotgun (WGS) entry which is preliminary data.</text>
</comment>
<evidence type="ECO:0000313" key="2">
    <source>
        <dbReference type="EMBL" id="TWF35342.1"/>
    </source>
</evidence>
<gene>
    <name evidence="2" type="ORF">FHW36_109131</name>
</gene>
<dbReference type="EMBL" id="VIWO01000009">
    <property type="protein sequence ID" value="TWF35342.1"/>
    <property type="molecule type" value="Genomic_DNA"/>
</dbReference>
<organism evidence="2 3">
    <name type="scientific">Chitinophaga polysaccharea</name>
    <dbReference type="NCBI Taxonomy" id="1293035"/>
    <lineage>
        <taxon>Bacteria</taxon>
        <taxon>Pseudomonadati</taxon>
        <taxon>Bacteroidota</taxon>
        <taxon>Chitinophagia</taxon>
        <taxon>Chitinophagales</taxon>
        <taxon>Chitinophagaceae</taxon>
        <taxon>Chitinophaga</taxon>
    </lineage>
</organism>